<feature type="compositionally biased region" description="Basic residues" evidence="2">
    <location>
        <begin position="226"/>
        <end position="236"/>
    </location>
</feature>
<dbReference type="Proteomes" id="UP000254266">
    <property type="component" value="Unassembled WGS sequence"/>
</dbReference>
<keyword evidence="5" id="KW-1185">Reference proteome</keyword>
<keyword evidence="3" id="KW-0732">Signal</keyword>
<comment type="caution">
    <text evidence="4">The sequence shown here is derived from an EMBL/GenBank/DDBJ whole genome shotgun (WGS) entry which is preliminary data.</text>
</comment>
<accession>A0A370D6C9</accession>
<evidence type="ECO:0000256" key="1">
    <source>
        <dbReference type="SAM" id="Coils"/>
    </source>
</evidence>
<name>A0A370D6C9_9GAMM</name>
<evidence type="ECO:0000313" key="4">
    <source>
        <dbReference type="EMBL" id="RDH80652.1"/>
    </source>
</evidence>
<dbReference type="InterPro" id="IPR006597">
    <property type="entry name" value="Sel1-like"/>
</dbReference>
<dbReference type="InterPro" id="IPR011990">
    <property type="entry name" value="TPR-like_helical_dom_sf"/>
</dbReference>
<feature type="chain" id="PRO_5017059504" description="Sel1 repeat family protein" evidence="3">
    <location>
        <begin position="24"/>
        <end position="290"/>
    </location>
</feature>
<dbReference type="InterPro" id="IPR052945">
    <property type="entry name" value="Mitotic_Regulator"/>
</dbReference>
<evidence type="ECO:0000313" key="5">
    <source>
        <dbReference type="Proteomes" id="UP000254266"/>
    </source>
</evidence>
<organism evidence="4 5">
    <name type="scientific">endosymbiont of Galathealinum brachiosum</name>
    <dbReference type="NCBI Taxonomy" id="2200906"/>
    <lineage>
        <taxon>Bacteria</taxon>
        <taxon>Pseudomonadati</taxon>
        <taxon>Pseudomonadota</taxon>
        <taxon>Gammaproteobacteria</taxon>
        <taxon>sulfur-oxidizing symbionts</taxon>
    </lineage>
</organism>
<dbReference type="PANTHER" id="PTHR43628:SF1">
    <property type="entry name" value="CHITIN SYNTHASE REGULATORY FACTOR 2-RELATED"/>
    <property type="match status" value="1"/>
</dbReference>
<sequence>MNIKHLKLNILLLLLINSMQVNLYADTYDSSASVFRFQKEMAKRGNAESQFKLGLMYETGSGIKKSPVLAIIWYKKAEFQNYKPASNRLTYLEIKENGFREKHEEWLKKLKTDARFHEGEALFLLGQMYSEGTGVNKSLTRSLKLLRKAAGGNIPGSDTEIARVEAELAQLQDQYLTEEEKQNIVPIVILPVKKAVTTPPVATPTKITPTVAKTTKTGNIKTTKSPAKKPVQKTKTVKKETKAKNQQAKLVTEKSKPVIKTAPPKAEVKDEDHPMDMICGGRNRFSRGCR</sequence>
<evidence type="ECO:0000256" key="3">
    <source>
        <dbReference type="SAM" id="SignalP"/>
    </source>
</evidence>
<dbReference type="EMBL" id="QFXC01000014">
    <property type="protein sequence ID" value="RDH80652.1"/>
    <property type="molecule type" value="Genomic_DNA"/>
</dbReference>
<reference evidence="4 5" key="1">
    <citation type="journal article" date="2018" name="ISME J.">
        <title>Endosymbiont genomes yield clues of tubeworm success.</title>
        <authorList>
            <person name="Li Y."/>
            <person name="Liles M.R."/>
            <person name="Halanych K.M."/>
        </authorList>
    </citation>
    <scope>NUCLEOTIDE SEQUENCE [LARGE SCALE GENOMIC DNA]</scope>
    <source>
        <strain evidence="4">A1464</strain>
    </source>
</reference>
<feature type="compositionally biased region" description="Basic and acidic residues" evidence="2">
    <location>
        <begin position="266"/>
        <end position="275"/>
    </location>
</feature>
<feature type="signal peptide" evidence="3">
    <location>
        <begin position="1"/>
        <end position="23"/>
    </location>
</feature>
<gene>
    <name evidence="4" type="ORF">DIZ80_16600</name>
</gene>
<protein>
    <recommendedName>
        <fullName evidence="6">Sel1 repeat family protein</fullName>
    </recommendedName>
</protein>
<dbReference type="PANTHER" id="PTHR43628">
    <property type="entry name" value="ACTIVATOR OF C KINASE PROTEIN 1-RELATED"/>
    <property type="match status" value="1"/>
</dbReference>
<evidence type="ECO:0008006" key="6">
    <source>
        <dbReference type="Google" id="ProtNLM"/>
    </source>
</evidence>
<feature type="coiled-coil region" evidence="1">
    <location>
        <begin position="154"/>
        <end position="181"/>
    </location>
</feature>
<dbReference type="Pfam" id="PF08238">
    <property type="entry name" value="Sel1"/>
    <property type="match status" value="2"/>
</dbReference>
<dbReference type="Gene3D" id="1.25.40.10">
    <property type="entry name" value="Tetratricopeptide repeat domain"/>
    <property type="match status" value="2"/>
</dbReference>
<proteinExistence type="predicted"/>
<dbReference type="SMART" id="SM00671">
    <property type="entry name" value="SEL1"/>
    <property type="match status" value="2"/>
</dbReference>
<dbReference type="SUPFAM" id="SSF81901">
    <property type="entry name" value="HCP-like"/>
    <property type="match status" value="1"/>
</dbReference>
<keyword evidence="1" id="KW-0175">Coiled coil</keyword>
<feature type="region of interest" description="Disordered" evidence="2">
    <location>
        <begin position="220"/>
        <end position="290"/>
    </location>
</feature>
<dbReference type="AlphaFoldDB" id="A0A370D6C9"/>
<evidence type="ECO:0000256" key="2">
    <source>
        <dbReference type="SAM" id="MobiDB-lite"/>
    </source>
</evidence>